<proteinExistence type="predicted"/>
<dbReference type="EMBL" id="HG994366">
    <property type="protein sequence ID" value="CAF1922203.1"/>
    <property type="molecule type" value="Genomic_DNA"/>
</dbReference>
<protein>
    <submittedName>
        <fullName evidence="1">(rape) hypothetical protein</fullName>
    </submittedName>
</protein>
<accession>A0A816KP75</accession>
<organism evidence="1">
    <name type="scientific">Brassica napus</name>
    <name type="common">Rape</name>
    <dbReference type="NCBI Taxonomy" id="3708"/>
    <lineage>
        <taxon>Eukaryota</taxon>
        <taxon>Viridiplantae</taxon>
        <taxon>Streptophyta</taxon>
        <taxon>Embryophyta</taxon>
        <taxon>Tracheophyta</taxon>
        <taxon>Spermatophyta</taxon>
        <taxon>Magnoliopsida</taxon>
        <taxon>eudicotyledons</taxon>
        <taxon>Gunneridae</taxon>
        <taxon>Pentapetalae</taxon>
        <taxon>rosids</taxon>
        <taxon>malvids</taxon>
        <taxon>Brassicales</taxon>
        <taxon>Brassicaceae</taxon>
        <taxon>Brassiceae</taxon>
        <taxon>Brassica</taxon>
    </lineage>
</organism>
<reference evidence="1" key="1">
    <citation type="submission" date="2021-01" db="EMBL/GenBank/DDBJ databases">
        <authorList>
            <consortium name="Genoscope - CEA"/>
            <person name="William W."/>
        </authorList>
    </citation>
    <scope>NUCLEOTIDE SEQUENCE</scope>
</reference>
<evidence type="ECO:0000313" key="1">
    <source>
        <dbReference type="EMBL" id="CAF1922203.1"/>
    </source>
</evidence>
<gene>
    <name evidence="1" type="ORF">DARMORV10_C02P64750.1</name>
</gene>
<sequence>MAMFVYLSCDLRLIAGRRLLFVLMSRNMRPAIGRMSQVAVAYRKSQIARHVNERNLSRRSQIARHRKRTCPIYGCYNDDVQSQTTSWLLNNLNI</sequence>
<name>A0A816KP75_BRANA</name>
<dbReference type="Proteomes" id="UP001295469">
    <property type="component" value="Chromosome C02"/>
</dbReference>
<dbReference type="AlphaFoldDB" id="A0A816KP75"/>